<protein>
    <submittedName>
        <fullName evidence="4">DEHA2B02222p</fullName>
    </submittedName>
</protein>
<dbReference type="Pfam" id="PF10182">
    <property type="entry name" value="Flo11"/>
    <property type="match status" value="1"/>
</dbReference>
<dbReference type="InParanoid" id="Q6BXK5"/>
<feature type="region of interest" description="Disordered" evidence="1">
    <location>
        <begin position="584"/>
        <end position="614"/>
    </location>
</feature>
<name>Q6BXK5_DEBHA</name>
<dbReference type="GeneID" id="2913738"/>
<proteinExistence type="predicted"/>
<dbReference type="PROSITE" id="PS51824">
    <property type="entry name" value="FLO11"/>
    <property type="match status" value="1"/>
</dbReference>
<dbReference type="RefSeq" id="XP_457064.2">
    <property type="nucleotide sequence ID" value="XM_457064.1"/>
</dbReference>
<keyword evidence="5" id="KW-1185">Reference proteome</keyword>
<evidence type="ECO:0000256" key="1">
    <source>
        <dbReference type="SAM" id="MobiDB-lite"/>
    </source>
</evidence>
<feature type="signal peptide" evidence="2">
    <location>
        <begin position="1"/>
        <end position="20"/>
    </location>
</feature>
<keyword evidence="2" id="KW-0732">Signal</keyword>
<dbReference type="AlphaFoldDB" id="Q6BXK5"/>
<feature type="chain" id="PRO_5004272339" evidence="2">
    <location>
        <begin position="21"/>
        <end position="703"/>
    </location>
</feature>
<reference evidence="4 5" key="1">
    <citation type="journal article" date="2004" name="Nature">
        <title>Genome evolution in yeasts.</title>
        <authorList>
            <consortium name="Genolevures"/>
            <person name="Dujon B."/>
            <person name="Sherman D."/>
            <person name="Fischer G."/>
            <person name="Durrens P."/>
            <person name="Casaregola S."/>
            <person name="Lafontaine I."/>
            <person name="de Montigny J."/>
            <person name="Marck C."/>
            <person name="Neuveglise C."/>
            <person name="Talla E."/>
            <person name="Goffard N."/>
            <person name="Frangeul L."/>
            <person name="Aigle M."/>
            <person name="Anthouard V."/>
            <person name="Babour A."/>
            <person name="Barbe V."/>
            <person name="Barnay S."/>
            <person name="Blanchin S."/>
            <person name="Beckerich J.M."/>
            <person name="Beyne E."/>
            <person name="Bleykasten C."/>
            <person name="Boisrame A."/>
            <person name="Boyer J."/>
            <person name="Cattolico L."/>
            <person name="Confanioleri F."/>
            <person name="de Daruvar A."/>
            <person name="Despons L."/>
            <person name="Fabre E."/>
            <person name="Fairhead C."/>
            <person name="Ferry-Dumazet H."/>
            <person name="Groppi A."/>
            <person name="Hantraye F."/>
            <person name="Hennequin C."/>
            <person name="Jauniaux N."/>
            <person name="Joyet P."/>
            <person name="Kachouri R."/>
            <person name="Kerrest A."/>
            <person name="Koszul R."/>
            <person name="Lemaire M."/>
            <person name="Lesur I."/>
            <person name="Ma L."/>
            <person name="Muller H."/>
            <person name="Nicaud J.M."/>
            <person name="Nikolski M."/>
            <person name="Oztas S."/>
            <person name="Ozier-Kalogeropoulos O."/>
            <person name="Pellenz S."/>
            <person name="Potier S."/>
            <person name="Richard G.F."/>
            <person name="Straub M.L."/>
            <person name="Suleau A."/>
            <person name="Swennene D."/>
            <person name="Tekaia F."/>
            <person name="Wesolowski-Louvel M."/>
            <person name="Westhof E."/>
            <person name="Wirth B."/>
            <person name="Zeniou-Meyer M."/>
            <person name="Zivanovic I."/>
            <person name="Bolotin-Fukuhara M."/>
            <person name="Thierry A."/>
            <person name="Bouchier C."/>
            <person name="Caudron B."/>
            <person name="Scarpelli C."/>
            <person name="Gaillardin C."/>
            <person name="Weissenbach J."/>
            <person name="Wincker P."/>
            <person name="Souciet J.L."/>
        </authorList>
    </citation>
    <scope>NUCLEOTIDE SEQUENCE [LARGE SCALE GENOMIC DNA]</scope>
    <source>
        <strain evidence="5">ATCC 36239 / CBS 767 / BCRC 21394 / JCM 1990 / NBRC 0083 / IGC 2968</strain>
    </source>
</reference>
<feature type="domain" description="Flo11" evidence="3">
    <location>
        <begin position="35"/>
        <end position="204"/>
    </location>
</feature>
<dbReference type="OrthoDB" id="4096404at2759"/>
<dbReference type="STRING" id="284592.Q6BXK5"/>
<dbReference type="VEuPathDB" id="FungiDB:DEHA2B02222g"/>
<dbReference type="Proteomes" id="UP000000599">
    <property type="component" value="Chromosome B"/>
</dbReference>
<dbReference type="OMA" id="QAPMSNN"/>
<feature type="region of interest" description="Disordered" evidence="1">
    <location>
        <begin position="334"/>
        <end position="355"/>
    </location>
</feature>
<dbReference type="EMBL" id="CR382134">
    <property type="protein sequence ID" value="CAG85050.2"/>
    <property type="molecule type" value="Genomic_DNA"/>
</dbReference>
<evidence type="ECO:0000259" key="3">
    <source>
        <dbReference type="PROSITE" id="PS51824"/>
    </source>
</evidence>
<accession>Q6BXK5</accession>
<dbReference type="eggNOG" id="ENOG502RS0V">
    <property type="taxonomic scope" value="Eukaryota"/>
</dbReference>
<gene>
    <name evidence="4" type="ordered locus">DEHA2B02222g</name>
</gene>
<sequence length="703" mass="72120">MLFTSKFVLFCLTFGASVISRPVTDNKVDVSPRHLTSCDEIFEPYPKCPKANLAQWKYSNLPKSQVSITNVESVGGNSYDVTVHFKSDHTMSLSSLSELKIMTPVNTFIFSRNGNVKLITNPGDFTYTFTVGAIDSIDGTRGELCIPAVSFQFDWCSVGVYDKTECNSWRYDKSYDIYTGCQDPFHKSDSLYCFRKKECTSSSSVAPSSSHTTSSCTTSSSLLTTSSCSTTSSSSVALSSSLTTSSCSTTSSSVASSSSVALSSSLTTSLCSTTSSSGASSSPVALSSSVVSPSSVVTSSCSTSSSSSIALSSLLTTSSSSVASSSSVDLSSSLTTSSSSVVSPSSVVTSSCSTSSSSSIALSSLLTTSSCSTTSSPVASSSSVALSSSVASSSPVALSSSVASSSSVVSPSSVVTSSCLTSSSSSVGSSIIPSSSVLTSSSSTATSIPTYQLYSPPSETAPATSSIFVTGSTTTLRTISSGQSIAIQKCETTVTINSNGDCITITSTIIGTYPLFPTESGTSEMSIGSPTLTSLNDHPGSVVGNTLASENPAMDIHSSSEDEHAKSVAGVSIITKEDLTYTAHHPLPTGSKGSTLSINGAPGPKSSELPSPSIDTDYSLMTPGSSVTFHLSNRPSVAATFNQVSNNFKTVSSAPVPSLSVSTFPTAPESSAFTYVSVYSGDAAFSKKRSSLLWTFLLAIAYI</sequence>
<feature type="region of interest" description="Disordered" evidence="1">
    <location>
        <begin position="421"/>
        <end position="442"/>
    </location>
</feature>
<feature type="region of interest" description="Disordered" evidence="1">
    <location>
        <begin position="201"/>
        <end position="222"/>
    </location>
</feature>
<dbReference type="SMART" id="SM01213">
    <property type="entry name" value="Flo11"/>
    <property type="match status" value="1"/>
</dbReference>
<evidence type="ECO:0000313" key="5">
    <source>
        <dbReference type="Proteomes" id="UP000000599"/>
    </source>
</evidence>
<evidence type="ECO:0000256" key="2">
    <source>
        <dbReference type="SAM" id="SignalP"/>
    </source>
</evidence>
<evidence type="ECO:0000313" key="4">
    <source>
        <dbReference type="EMBL" id="CAG85050.2"/>
    </source>
</evidence>
<dbReference type="InterPro" id="IPR018789">
    <property type="entry name" value="Flo11"/>
</dbReference>
<dbReference type="HOGENOM" id="CLU_392326_0_0_1"/>
<organism evidence="4 5">
    <name type="scientific">Debaryomyces hansenii (strain ATCC 36239 / CBS 767 / BCRC 21394 / JCM 1990 / NBRC 0083 / IGC 2968)</name>
    <name type="common">Yeast</name>
    <name type="synonym">Torulaspora hansenii</name>
    <dbReference type="NCBI Taxonomy" id="284592"/>
    <lineage>
        <taxon>Eukaryota</taxon>
        <taxon>Fungi</taxon>
        <taxon>Dikarya</taxon>
        <taxon>Ascomycota</taxon>
        <taxon>Saccharomycotina</taxon>
        <taxon>Pichiomycetes</taxon>
        <taxon>Debaryomycetaceae</taxon>
        <taxon>Debaryomyces</taxon>
    </lineage>
</organism>
<dbReference type="KEGG" id="dha:DEHA2B02222g"/>